<dbReference type="AlphaFoldDB" id="A0A9P9E1W5"/>
<accession>A0A9P9E1W5</accession>
<dbReference type="Proteomes" id="UP000700596">
    <property type="component" value="Unassembled WGS sequence"/>
</dbReference>
<dbReference type="OrthoDB" id="3799942at2759"/>
<gene>
    <name evidence="2" type="ORF">B0J11DRAFT_613676</name>
</gene>
<dbReference type="EMBL" id="JAGMWT010000005">
    <property type="protein sequence ID" value="KAH7128471.1"/>
    <property type="molecule type" value="Genomic_DNA"/>
</dbReference>
<reference evidence="2" key="1">
    <citation type="journal article" date="2021" name="Nat. Commun.">
        <title>Genetic determinants of endophytism in the Arabidopsis root mycobiome.</title>
        <authorList>
            <person name="Mesny F."/>
            <person name="Miyauchi S."/>
            <person name="Thiergart T."/>
            <person name="Pickel B."/>
            <person name="Atanasova L."/>
            <person name="Karlsson M."/>
            <person name="Huettel B."/>
            <person name="Barry K.W."/>
            <person name="Haridas S."/>
            <person name="Chen C."/>
            <person name="Bauer D."/>
            <person name="Andreopoulos W."/>
            <person name="Pangilinan J."/>
            <person name="LaButti K."/>
            <person name="Riley R."/>
            <person name="Lipzen A."/>
            <person name="Clum A."/>
            <person name="Drula E."/>
            <person name="Henrissat B."/>
            <person name="Kohler A."/>
            <person name="Grigoriev I.V."/>
            <person name="Martin F.M."/>
            <person name="Hacquard S."/>
        </authorList>
    </citation>
    <scope>NUCLEOTIDE SEQUENCE</scope>
    <source>
        <strain evidence="2">MPI-CAGE-CH-0243</strain>
    </source>
</reference>
<protein>
    <submittedName>
        <fullName evidence="2">Uncharacterized protein</fullName>
    </submittedName>
</protein>
<feature type="compositionally biased region" description="Polar residues" evidence="1">
    <location>
        <begin position="162"/>
        <end position="177"/>
    </location>
</feature>
<feature type="compositionally biased region" description="Polar residues" evidence="1">
    <location>
        <begin position="82"/>
        <end position="100"/>
    </location>
</feature>
<comment type="caution">
    <text evidence="2">The sequence shown here is derived from an EMBL/GenBank/DDBJ whole genome shotgun (WGS) entry which is preliminary data.</text>
</comment>
<sequence>MWYNLFSILKSIYHAARISSTAQAPSHGGSGNPQQSPKRRKLDDTAFGNQGTPKYNHKRPKFAHSTFGGEELPKHAVFATSSRQTSTPVSNQFPNKSSHPASVRNGIPKAKRVSQDSAGLSIVLGFSVASSVSNGNNCSLPMGNIPAPRVRIFDETDDNHHQSNSFHPTTPPLTESPGSPPKHFSDPFIPLQEPHPIIDEDDEEGYAGTIEGIRFYTLKQNPWKCGESGFHHLSCGHFILGITRKPCGLNCTVPSLTSMPYKSPTCNKLIREAFRDSLTDAEKTKLQWVKELNIESLVRSYMTEFACKYIKLPGNVTETVRAIVYRGAFGWACDAATEPEPIAYVSVEEMGRRILEALEGGRFT</sequence>
<organism evidence="2 3">
    <name type="scientific">Dendryphion nanum</name>
    <dbReference type="NCBI Taxonomy" id="256645"/>
    <lineage>
        <taxon>Eukaryota</taxon>
        <taxon>Fungi</taxon>
        <taxon>Dikarya</taxon>
        <taxon>Ascomycota</taxon>
        <taxon>Pezizomycotina</taxon>
        <taxon>Dothideomycetes</taxon>
        <taxon>Pleosporomycetidae</taxon>
        <taxon>Pleosporales</taxon>
        <taxon>Torulaceae</taxon>
        <taxon>Dendryphion</taxon>
    </lineage>
</organism>
<evidence type="ECO:0000256" key="1">
    <source>
        <dbReference type="SAM" id="MobiDB-lite"/>
    </source>
</evidence>
<feature type="region of interest" description="Disordered" evidence="1">
    <location>
        <begin position="157"/>
        <end position="181"/>
    </location>
</feature>
<evidence type="ECO:0000313" key="3">
    <source>
        <dbReference type="Proteomes" id="UP000700596"/>
    </source>
</evidence>
<proteinExistence type="predicted"/>
<feature type="region of interest" description="Disordered" evidence="1">
    <location>
        <begin position="82"/>
        <end position="104"/>
    </location>
</feature>
<keyword evidence="3" id="KW-1185">Reference proteome</keyword>
<evidence type="ECO:0000313" key="2">
    <source>
        <dbReference type="EMBL" id="KAH7128471.1"/>
    </source>
</evidence>
<feature type="region of interest" description="Disordered" evidence="1">
    <location>
        <begin position="22"/>
        <end position="60"/>
    </location>
</feature>
<name>A0A9P9E1W5_9PLEO</name>